<protein>
    <submittedName>
        <fullName evidence="2">Uncharacterized protein</fullName>
    </submittedName>
</protein>
<reference evidence="2 3" key="1">
    <citation type="submission" date="2020-04" db="EMBL/GenBank/DDBJ databases">
        <title>A novel species of genus Lactobacillus that was isolated from fermented food Zha-chili.</title>
        <authorList>
            <person name="Zhang Z."/>
        </authorList>
    </citation>
    <scope>NUCLEOTIDE SEQUENCE [LARGE SCALE GENOMIC DNA]</scope>
    <source>
        <strain evidence="3">HBUAS51383</strain>
    </source>
</reference>
<dbReference type="Proteomes" id="UP000763447">
    <property type="component" value="Unassembled WGS sequence"/>
</dbReference>
<accession>A0ABX1KWI6</accession>
<evidence type="ECO:0000313" key="2">
    <source>
        <dbReference type="EMBL" id="NLR18297.1"/>
    </source>
</evidence>
<sequence length="139" mass="15320">MKKSILLTLAFSASLVGALGLSSTSASAAKYRSGLPPILRHTKWHSAKTVKLSGVRAHAKLSFRTKSLYYAPAIGPGAQTTYKLKYKYIGHHAYYITGRVYNNAPKGGLAWKYKVTRPSSHKIYVKDYTNGVASGTYYR</sequence>
<feature type="signal peptide" evidence="1">
    <location>
        <begin position="1"/>
        <end position="28"/>
    </location>
</feature>
<keyword evidence="3" id="KW-1185">Reference proteome</keyword>
<organism evidence="2 3">
    <name type="scientific">Secundilactobacillus angelensis</name>
    <dbReference type="NCBI Taxonomy" id="2722706"/>
    <lineage>
        <taxon>Bacteria</taxon>
        <taxon>Bacillati</taxon>
        <taxon>Bacillota</taxon>
        <taxon>Bacilli</taxon>
        <taxon>Lactobacillales</taxon>
        <taxon>Lactobacillaceae</taxon>
        <taxon>Secundilactobacillus</taxon>
    </lineage>
</organism>
<gene>
    <name evidence="2" type="ORF">HC026_05075</name>
</gene>
<keyword evidence="1" id="KW-0732">Signal</keyword>
<evidence type="ECO:0000313" key="3">
    <source>
        <dbReference type="Proteomes" id="UP000763447"/>
    </source>
</evidence>
<feature type="chain" id="PRO_5047504968" evidence="1">
    <location>
        <begin position="29"/>
        <end position="139"/>
    </location>
</feature>
<dbReference type="RefSeq" id="WP_168924909.1">
    <property type="nucleotide sequence ID" value="NZ_JAAXLJ010000006.1"/>
</dbReference>
<dbReference type="EMBL" id="JAAXLJ010000006">
    <property type="protein sequence ID" value="NLR18297.1"/>
    <property type="molecule type" value="Genomic_DNA"/>
</dbReference>
<evidence type="ECO:0000256" key="1">
    <source>
        <dbReference type="SAM" id="SignalP"/>
    </source>
</evidence>
<comment type="caution">
    <text evidence="2">The sequence shown here is derived from an EMBL/GenBank/DDBJ whole genome shotgun (WGS) entry which is preliminary data.</text>
</comment>
<name>A0ABX1KWI6_9LACO</name>
<proteinExistence type="predicted"/>